<proteinExistence type="predicted"/>
<name>A0ABW0EN96_9PSEU</name>
<evidence type="ECO:0000313" key="1">
    <source>
        <dbReference type="EMBL" id="MFC5287459.1"/>
    </source>
</evidence>
<comment type="caution">
    <text evidence="1">The sequence shown here is derived from an EMBL/GenBank/DDBJ whole genome shotgun (WGS) entry which is preliminary data.</text>
</comment>
<protein>
    <recommendedName>
        <fullName evidence="3">Large polyvalent protein associated domain-containing protein</fullName>
    </recommendedName>
</protein>
<organism evidence="1 2">
    <name type="scientific">Actinokineospora guangxiensis</name>
    <dbReference type="NCBI Taxonomy" id="1490288"/>
    <lineage>
        <taxon>Bacteria</taxon>
        <taxon>Bacillati</taxon>
        <taxon>Actinomycetota</taxon>
        <taxon>Actinomycetes</taxon>
        <taxon>Pseudonocardiales</taxon>
        <taxon>Pseudonocardiaceae</taxon>
        <taxon>Actinokineospora</taxon>
    </lineage>
</organism>
<dbReference type="EMBL" id="JBHSKF010000004">
    <property type="protein sequence ID" value="MFC5287459.1"/>
    <property type="molecule type" value="Genomic_DNA"/>
</dbReference>
<gene>
    <name evidence="1" type="ORF">ACFPM7_10395</name>
</gene>
<evidence type="ECO:0008006" key="3">
    <source>
        <dbReference type="Google" id="ProtNLM"/>
    </source>
</evidence>
<keyword evidence="2" id="KW-1185">Reference proteome</keyword>
<reference evidence="2" key="1">
    <citation type="journal article" date="2019" name="Int. J. Syst. Evol. Microbiol.">
        <title>The Global Catalogue of Microorganisms (GCM) 10K type strain sequencing project: providing services to taxonomists for standard genome sequencing and annotation.</title>
        <authorList>
            <consortium name="The Broad Institute Genomics Platform"/>
            <consortium name="The Broad Institute Genome Sequencing Center for Infectious Disease"/>
            <person name="Wu L."/>
            <person name="Ma J."/>
        </authorList>
    </citation>
    <scope>NUCLEOTIDE SEQUENCE [LARGE SCALE GENOMIC DNA]</scope>
    <source>
        <strain evidence="2">CCUG 59778</strain>
    </source>
</reference>
<dbReference type="Proteomes" id="UP001596157">
    <property type="component" value="Unassembled WGS sequence"/>
</dbReference>
<sequence length="110" mass="12090">MTAIPQVRFDERGKQLPFTEQEVDTLIPLVTEHYAPRRFALCQVVRDDEGHAFDVSIVAWGIESDDSASVVGYSDAYGQRMRGTFQSAEDAVSLLAAGGDLRLAWVDAAD</sequence>
<accession>A0ABW0EN96</accession>
<evidence type="ECO:0000313" key="2">
    <source>
        <dbReference type="Proteomes" id="UP001596157"/>
    </source>
</evidence>
<dbReference type="RefSeq" id="WP_378246464.1">
    <property type="nucleotide sequence ID" value="NZ_JBHSKF010000004.1"/>
</dbReference>